<reference evidence="3 5" key="2">
    <citation type="journal article" date="2013" name="Nature">
        <title>Insights into bilaterian evolution from three spiralian genomes.</title>
        <authorList>
            <person name="Simakov O."/>
            <person name="Marletaz F."/>
            <person name="Cho S.J."/>
            <person name="Edsinger-Gonzales E."/>
            <person name="Havlak P."/>
            <person name="Hellsten U."/>
            <person name="Kuo D.H."/>
            <person name="Larsson T."/>
            <person name="Lv J."/>
            <person name="Arendt D."/>
            <person name="Savage R."/>
            <person name="Osoegawa K."/>
            <person name="de Jong P."/>
            <person name="Grimwood J."/>
            <person name="Chapman J.A."/>
            <person name="Shapiro H."/>
            <person name="Aerts A."/>
            <person name="Otillar R.P."/>
            <person name="Terry A.Y."/>
            <person name="Boore J.L."/>
            <person name="Grigoriev I.V."/>
            <person name="Lindberg D.R."/>
            <person name="Seaver E.C."/>
            <person name="Weisblat D.A."/>
            <person name="Putnam N.H."/>
            <person name="Rokhsar D.S."/>
        </authorList>
    </citation>
    <scope>NUCLEOTIDE SEQUENCE</scope>
    <source>
        <strain evidence="3 5">I ESC-2004</strain>
    </source>
</reference>
<evidence type="ECO:0000259" key="2">
    <source>
        <dbReference type="PROSITE" id="PS51752"/>
    </source>
</evidence>
<dbReference type="EMBL" id="AMQN01005516">
    <property type="status" value="NOT_ANNOTATED_CDS"/>
    <property type="molecule type" value="Genomic_DNA"/>
</dbReference>
<feature type="domain" description="Jacalin-type lectin" evidence="2">
    <location>
        <begin position="61"/>
        <end position="196"/>
    </location>
</feature>
<reference evidence="4" key="3">
    <citation type="submission" date="2015-06" db="UniProtKB">
        <authorList>
            <consortium name="EnsemblMetazoa"/>
        </authorList>
    </citation>
    <scope>IDENTIFICATION</scope>
</reference>
<dbReference type="InterPro" id="IPR001229">
    <property type="entry name" value="Jacalin-like_lectin_dom"/>
</dbReference>
<dbReference type="Gene3D" id="2.100.10.30">
    <property type="entry name" value="Jacalin-like lectin domain"/>
    <property type="match status" value="1"/>
</dbReference>
<dbReference type="PROSITE" id="PS51752">
    <property type="entry name" value="JACALIN_LECTIN"/>
    <property type="match status" value="1"/>
</dbReference>
<dbReference type="Pfam" id="PF01419">
    <property type="entry name" value="Jacalin"/>
    <property type="match status" value="1"/>
</dbReference>
<accession>R7V8E2</accession>
<proteinExistence type="predicted"/>
<evidence type="ECO:0000256" key="1">
    <source>
        <dbReference type="SAM" id="MobiDB-lite"/>
    </source>
</evidence>
<dbReference type="EnsemblMetazoa" id="CapteT188113">
    <property type="protein sequence ID" value="CapteP188113"/>
    <property type="gene ID" value="CapteG188113"/>
</dbReference>
<dbReference type="SUPFAM" id="SSF51101">
    <property type="entry name" value="Mannose-binding lectins"/>
    <property type="match status" value="1"/>
</dbReference>
<dbReference type="InterPro" id="IPR036404">
    <property type="entry name" value="Jacalin-like_lectin_dom_sf"/>
</dbReference>
<keyword evidence="5" id="KW-1185">Reference proteome</keyword>
<dbReference type="HOGENOM" id="CLU_088702_0_0_1"/>
<evidence type="ECO:0000313" key="3">
    <source>
        <dbReference type="EMBL" id="ELU12030.1"/>
    </source>
</evidence>
<reference evidence="5" key="1">
    <citation type="submission" date="2012-12" db="EMBL/GenBank/DDBJ databases">
        <authorList>
            <person name="Hellsten U."/>
            <person name="Grimwood J."/>
            <person name="Chapman J.A."/>
            <person name="Shapiro H."/>
            <person name="Aerts A."/>
            <person name="Otillar R.P."/>
            <person name="Terry A.Y."/>
            <person name="Boore J.L."/>
            <person name="Simakov O."/>
            <person name="Marletaz F."/>
            <person name="Cho S.-J."/>
            <person name="Edsinger-Gonzales E."/>
            <person name="Havlak P."/>
            <person name="Kuo D.-H."/>
            <person name="Larsson T."/>
            <person name="Lv J."/>
            <person name="Arendt D."/>
            <person name="Savage R."/>
            <person name="Osoegawa K."/>
            <person name="de Jong P."/>
            <person name="Lindberg D.R."/>
            <person name="Seaver E.C."/>
            <person name="Weisblat D.A."/>
            <person name="Putnam N.H."/>
            <person name="Grigoriev I.V."/>
            <person name="Rokhsar D.S."/>
        </authorList>
    </citation>
    <scope>NUCLEOTIDE SEQUENCE</scope>
    <source>
        <strain evidence="5">I ESC-2004</strain>
    </source>
</reference>
<dbReference type="Proteomes" id="UP000014760">
    <property type="component" value="Unassembled WGS sequence"/>
</dbReference>
<feature type="region of interest" description="Disordered" evidence="1">
    <location>
        <begin position="19"/>
        <end position="53"/>
    </location>
</feature>
<protein>
    <recommendedName>
        <fullName evidence="2">Jacalin-type lectin domain-containing protein</fullName>
    </recommendedName>
</protein>
<sequence length="197" mass="21218">MALKKLTEETTWRLEQISVTLGLPTSPGPRGPKSDPGPIGSNGTDELDSVTGEMEDNGTPVFRFGPFGGSGGSTIFDDFYVSMNDPITSIRTTNGHFIDKYGTTWGPLHGGPTIHSTSSFVILRAGEVIKRVEMRKRPNAEGTYLLSGLKFVTNQRSNAWHGSSDGIPGIANGGRLRYIAGRHGASVDSIRLYFDVS</sequence>
<dbReference type="SMART" id="SM00915">
    <property type="entry name" value="Jacalin"/>
    <property type="match status" value="1"/>
</dbReference>
<dbReference type="EMBL" id="KB296213">
    <property type="protein sequence ID" value="ELU12030.1"/>
    <property type="molecule type" value="Genomic_DNA"/>
</dbReference>
<dbReference type="AlphaFoldDB" id="R7V8E2"/>
<evidence type="ECO:0000313" key="5">
    <source>
        <dbReference type="Proteomes" id="UP000014760"/>
    </source>
</evidence>
<name>R7V8E2_CAPTE</name>
<dbReference type="EMBL" id="AMQN01005515">
    <property type="status" value="NOT_ANNOTATED_CDS"/>
    <property type="molecule type" value="Genomic_DNA"/>
</dbReference>
<evidence type="ECO:0000313" key="4">
    <source>
        <dbReference type="EnsemblMetazoa" id="CapteP188113"/>
    </source>
</evidence>
<gene>
    <name evidence="3" type="ORF">CAPTEDRAFT_188113</name>
</gene>
<organism evidence="3">
    <name type="scientific">Capitella teleta</name>
    <name type="common">Polychaete worm</name>
    <dbReference type="NCBI Taxonomy" id="283909"/>
    <lineage>
        <taxon>Eukaryota</taxon>
        <taxon>Metazoa</taxon>
        <taxon>Spiralia</taxon>
        <taxon>Lophotrochozoa</taxon>
        <taxon>Annelida</taxon>
        <taxon>Polychaeta</taxon>
        <taxon>Sedentaria</taxon>
        <taxon>Scolecida</taxon>
        <taxon>Capitellidae</taxon>
        <taxon>Capitella</taxon>
    </lineage>
</organism>